<dbReference type="EMBL" id="LASV01000381">
    <property type="protein sequence ID" value="KKA19127.1"/>
    <property type="molecule type" value="Genomic_DNA"/>
</dbReference>
<evidence type="ECO:0000313" key="2">
    <source>
        <dbReference type="Proteomes" id="UP000053958"/>
    </source>
</evidence>
<accession>A0A0F4YLI2</accession>
<reference evidence="1 2" key="1">
    <citation type="submission" date="2015-04" db="EMBL/GenBank/DDBJ databases">
        <authorList>
            <person name="Heijne W.H."/>
            <person name="Fedorova N.D."/>
            <person name="Nierman W.C."/>
            <person name="Vollebregt A.W."/>
            <person name="Zhao Z."/>
            <person name="Wu L."/>
            <person name="Kumar M."/>
            <person name="Stam H."/>
            <person name="van den Berg M.A."/>
            <person name="Pel H.J."/>
        </authorList>
    </citation>
    <scope>NUCLEOTIDE SEQUENCE [LARGE SCALE GENOMIC DNA]</scope>
    <source>
        <strain evidence="1 2">CBS 393.64</strain>
    </source>
</reference>
<name>A0A0F4YLI2_RASE3</name>
<organism evidence="1 2">
    <name type="scientific">Rasamsonia emersonii (strain ATCC 16479 / CBS 393.64 / IMI 116815)</name>
    <dbReference type="NCBI Taxonomy" id="1408163"/>
    <lineage>
        <taxon>Eukaryota</taxon>
        <taxon>Fungi</taxon>
        <taxon>Dikarya</taxon>
        <taxon>Ascomycota</taxon>
        <taxon>Pezizomycotina</taxon>
        <taxon>Eurotiomycetes</taxon>
        <taxon>Eurotiomycetidae</taxon>
        <taxon>Eurotiales</taxon>
        <taxon>Trichocomaceae</taxon>
        <taxon>Rasamsonia</taxon>
    </lineage>
</organism>
<dbReference type="RefSeq" id="XP_013325739.1">
    <property type="nucleotide sequence ID" value="XM_013470285.1"/>
</dbReference>
<sequence length="278" mass="30347">MTSPLTKLAVAATSVAALFSALLISNPSFAFPGLGLKSADLEGYGLPYPLLILVNPLARSLSGPAVSGSVLSHPPAPEGLVSVESVANDKIIPSTTNTTREHAPDQWEAIRVREIDPHGFFHLGDDGVRRSFGGNKKVVAYRRLSPAEIRRDIDSLAEAMARSVSRSKNKNNEIFLDALVKHLDEVYEGVDGRDVTDPMDLWYTSETSRPAWEPPVEWQDTDDAMGSCRDDMIGYPGTRCLVGHVICASHECITGLPECPMCDSMDNHRDRYCTPPQN</sequence>
<proteinExistence type="predicted"/>
<dbReference type="Proteomes" id="UP000053958">
    <property type="component" value="Unassembled WGS sequence"/>
</dbReference>
<protein>
    <submittedName>
        <fullName evidence="1">Uncharacterized protein</fullName>
    </submittedName>
</protein>
<evidence type="ECO:0000313" key="1">
    <source>
        <dbReference type="EMBL" id="KKA19127.1"/>
    </source>
</evidence>
<keyword evidence="2" id="KW-1185">Reference proteome</keyword>
<dbReference type="GeneID" id="25319195"/>
<gene>
    <name evidence="1" type="ORF">T310_6918</name>
</gene>
<dbReference type="AlphaFoldDB" id="A0A0F4YLI2"/>
<dbReference type="OrthoDB" id="3660917at2759"/>
<comment type="caution">
    <text evidence="1">The sequence shown here is derived from an EMBL/GenBank/DDBJ whole genome shotgun (WGS) entry which is preliminary data.</text>
</comment>
<dbReference type="STRING" id="1408163.A0A0F4YLI2"/>